<reference evidence="2 3" key="1">
    <citation type="submission" date="2019-02" db="EMBL/GenBank/DDBJ databases">
        <title>Corallincola luteus sp. nov., a marine bacterium isolated from surface sediment of Bohai Sea in China.</title>
        <authorList>
            <person name="Ren Q."/>
        </authorList>
    </citation>
    <scope>NUCLEOTIDE SEQUENCE [LARGE SCALE GENOMIC DNA]</scope>
    <source>
        <strain evidence="2 3">DASS28</strain>
    </source>
</reference>
<evidence type="ECO:0000313" key="2">
    <source>
        <dbReference type="EMBL" id="TCI01393.1"/>
    </source>
</evidence>
<proteinExistence type="predicted"/>
<keyword evidence="3" id="KW-1185">Reference proteome</keyword>
<keyword evidence="1" id="KW-1133">Transmembrane helix</keyword>
<keyword evidence="1" id="KW-0472">Membrane</keyword>
<sequence length="108" mass="12619">MWMTVSCTRYCLEVMTVMKCFCCDKKTTSRELLIISAQHYCHVCALGLFGQEALNSPVPQQSSRFQRILFHLRALFFLASGLWIFVLLYELLESAYNYLKTKFGKQKM</sequence>
<dbReference type="RefSeq" id="WP_131417350.1">
    <property type="nucleotide sequence ID" value="NZ_SJXE01000013.1"/>
</dbReference>
<evidence type="ECO:0000313" key="3">
    <source>
        <dbReference type="Proteomes" id="UP000292554"/>
    </source>
</evidence>
<dbReference type="EMBL" id="SJXE01000013">
    <property type="protein sequence ID" value="TCI01393.1"/>
    <property type="molecule type" value="Genomic_DNA"/>
</dbReference>
<name>A0ABY2AG04_9GAMM</name>
<keyword evidence="1" id="KW-0812">Transmembrane</keyword>
<feature type="transmembrane region" description="Helical" evidence="1">
    <location>
        <begin position="70"/>
        <end position="89"/>
    </location>
</feature>
<evidence type="ECO:0000256" key="1">
    <source>
        <dbReference type="SAM" id="Phobius"/>
    </source>
</evidence>
<protein>
    <submittedName>
        <fullName evidence="2">Uncharacterized protein</fullName>
    </submittedName>
</protein>
<gene>
    <name evidence="2" type="ORF">EZV61_17830</name>
</gene>
<organism evidence="2 3">
    <name type="scientific">Corallincola luteus</name>
    <dbReference type="NCBI Taxonomy" id="1775177"/>
    <lineage>
        <taxon>Bacteria</taxon>
        <taxon>Pseudomonadati</taxon>
        <taxon>Pseudomonadota</taxon>
        <taxon>Gammaproteobacteria</taxon>
        <taxon>Alteromonadales</taxon>
        <taxon>Psychromonadaceae</taxon>
        <taxon>Corallincola</taxon>
    </lineage>
</organism>
<accession>A0ABY2AG04</accession>
<dbReference type="Proteomes" id="UP000292554">
    <property type="component" value="Unassembled WGS sequence"/>
</dbReference>
<comment type="caution">
    <text evidence="2">The sequence shown here is derived from an EMBL/GenBank/DDBJ whole genome shotgun (WGS) entry which is preliminary data.</text>
</comment>